<keyword evidence="2" id="KW-1185">Reference proteome</keyword>
<proteinExistence type="predicted"/>
<gene>
    <name evidence="1" type="ORF">HPB49_010946</name>
</gene>
<evidence type="ECO:0000313" key="1">
    <source>
        <dbReference type="EMBL" id="KAH7945446.1"/>
    </source>
</evidence>
<sequence length="375" mass="41647">MTPGRTAKTRSCPMHPGVRFKRLPFYKVLAKLLIPTRLETSGSADWQQMRLHFQFGPQHLTDIRSSLTHTAASIPEFEVQVHLRFRLLGRSREQDDSYPSDLAIKVNDRTVALPAPIPSKVAGGATEWIHLPINIVTSCYLSQSVRNQVSVTWRPVRDREYVAAVFLVRKLSVATILSGLQQRSTQSATRTRAWVKKKVQRRANTDDIAVTRFHVPLACPLSRTRMSVPCRGRACKHLECFDAFNYLQVNERRPAWTCPLCGKPAAFSSLVVDQLFVDIVARAPGDCASVVFHKDGSWAPSASRKEVCNLDDDVATTACATPPSSTARSSPPPSRSSPVERFERPSKRPKVEVVDLTELSSSDEEDGAGAACREV</sequence>
<comment type="caution">
    <text evidence="1">The sequence shown here is derived from an EMBL/GenBank/DDBJ whole genome shotgun (WGS) entry which is preliminary data.</text>
</comment>
<name>A0ACB8CKJ7_DERSI</name>
<dbReference type="Proteomes" id="UP000821865">
    <property type="component" value="Chromosome 6"/>
</dbReference>
<accession>A0ACB8CKJ7</accession>
<evidence type="ECO:0000313" key="2">
    <source>
        <dbReference type="Proteomes" id="UP000821865"/>
    </source>
</evidence>
<organism evidence="1 2">
    <name type="scientific">Dermacentor silvarum</name>
    <name type="common">Tick</name>
    <dbReference type="NCBI Taxonomy" id="543639"/>
    <lineage>
        <taxon>Eukaryota</taxon>
        <taxon>Metazoa</taxon>
        <taxon>Ecdysozoa</taxon>
        <taxon>Arthropoda</taxon>
        <taxon>Chelicerata</taxon>
        <taxon>Arachnida</taxon>
        <taxon>Acari</taxon>
        <taxon>Parasitiformes</taxon>
        <taxon>Ixodida</taxon>
        <taxon>Ixodoidea</taxon>
        <taxon>Ixodidae</taxon>
        <taxon>Rhipicephalinae</taxon>
        <taxon>Dermacentor</taxon>
    </lineage>
</organism>
<protein>
    <submittedName>
        <fullName evidence="1">Uncharacterized protein</fullName>
    </submittedName>
</protein>
<reference evidence="1" key="1">
    <citation type="submission" date="2020-05" db="EMBL/GenBank/DDBJ databases">
        <title>Large-scale comparative analyses of tick genomes elucidate their genetic diversity and vector capacities.</title>
        <authorList>
            <person name="Jia N."/>
            <person name="Wang J."/>
            <person name="Shi W."/>
            <person name="Du L."/>
            <person name="Sun Y."/>
            <person name="Zhan W."/>
            <person name="Jiang J."/>
            <person name="Wang Q."/>
            <person name="Zhang B."/>
            <person name="Ji P."/>
            <person name="Sakyi L.B."/>
            <person name="Cui X."/>
            <person name="Yuan T."/>
            <person name="Jiang B."/>
            <person name="Yang W."/>
            <person name="Lam T.T.-Y."/>
            <person name="Chang Q."/>
            <person name="Ding S."/>
            <person name="Wang X."/>
            <person name="Zhu J."/>
            <person name="Ruan X."/>
            <person name="Zhao L."/>
            <person name="Wei J."/>
            <person name="Que T."/>
            <person name="Du C."/>
            <person name="Cheng J."/>
            <person name="Dai P."/>
            <person name="Han X."/>
            <person name="Huang E."/>
            <person name="Gao Y."/>
            <person name="Liu J."/>
            <person name="Shao H."/>
            <person name="Ye R."/>
            <person name="Li L."/>
            <person name="Wei W."/>
            <person name="Wang X."/>
            <person name="Wang C."/>
            <person name="Yang T."/>
            <person name="Huo Q."/>
            <person name="Li W."/>
            <person name="Guo W."/>
            <person name="Chen H."/>
            <person name="Zhou L."/>
            <person name="Ni X."/>
            <person name="Tian J."/>
            <person name="Zhou Y."/>
            <person name="Sheng Y."/>
            <person name="Liu T."/>
            <person name="Pan Y."/>
            <person name="Xia L."/>
            <person name="Li J."/>
            <person name="Zhao F."/>
            <person name="Cao W."/>
        </authorList>
    </citation>
    <scope>NUCLEOTIDE SEQUENCE</scope>
    <source>
        <strain evidence="1">Dsil-2018</strain>
    </source>
</reference>
<dbReference type="EMBL" id="CM023475">
    <property type="protein sequence ID" value="KAH7945446.1"/>
    <property type="molecule type" value="Genomic_DNA"/>
</dbReference>